<keyword evidence="3 7" id="KW-0812">Transmembrane</keyword>
<dbReference type="RefSeq" id="WP_153726960.1">
    <property type="nucleotide sequence ID" value="NZ_WJNH01000001.1"/>
</dbReference>
<proteinExistence type="predicted"/>
<feature type="transmembrane region" description="Helical" evidence="7">
    <location>
        <begin position="172"/>
        <end position="192"/>
    </location>
</feature>
<keyword evidence="2" id="KW-1003">Cell membrane</keyword>
<feature type="transmembrane region" description="Helical" evidence="7">
    <location>
        <begin position="429"/>
        <end position="448"/>
    </location>
</feature>
<organism evidence="8 9">
    <name type="scientific">Salinibacillus xinjiangensis</name>
    <dbReference type="NCBI Taxonomy" id="1229268"/>
    <lineage>
        <taxon>Bacteria</taxon>
        <taxon>Bacillati</taxon>
        <taxon>Bacillota</taxon>
        <taxon>Bacilli</taxon>
        <taxon>Bacillales</taxon>
        <taxon>Bacillaceae</taxon>
        <taxon>Salinibacillus</taxon>
    </lineage>
</organism>
<comment type="subcellular location">
    <subcellularLocation>
        <location evidence="1">Cell membrane</location>
        <topology evidence="1">Multi-pass membrane protein</topology>
    </subcellularLocation>
</comment>
<comment type="caution">
    <text evidence="8">The sequence shown here is derived from an EMBL/GenBank/DDBJ whole genome shotgun (WGS) entry which is preliminary data.</text>
</comment>
<protein>
    <submittedName>
        <fullName evidence="8">YfcC family protein</fullName>
    </submittedName>
</protein>
<dbReference type="Proteomes" id="UP000480185">
    <property type="component" value="Unassembled WGS sequence"/>
</dbReference>
<feature type="transmembrane region" description="Helical" evidence="7">
    <location>
        <begin position="368"/>
        <end position="388"/>
    </location>
</feature>
<evidence type="ECO:0000256" key="5">
    <source>
        <dbReference type="ARBA" id="ARBA00023136"/>
    </source>
</evidence>
<name>A0A6G1X279_9BACI</name>
<dbReference type="EMBL" id="WJNH01000001">
    <property type="protein sequence ID" value="MRG85000.1"/>
    <property type="molecule type" value="Genomic_DNA"/>
</dbReference>
<feature type="transmembrane region" description="Helical" evidence="7">
    <location>
        <begin position="212"/>
        <end position="234"/>
    </location>
</feature>
<feature type="region of interest" description="Disordered" evidence="6">
    <location>
        <begin position="1"/>
        <end position="20"/>
    </location>
</feature>
<accession>A0A6G1X279</accession>
<evidence type="ECO:0000256" key="6">
    <source>
        <dbReference type="SAM" id="MobiDB-lite"/>
    </source>
</evidence>
<dbReference type="PANTHER" id="PTHR43652">
    <property type="entry name" value="BASIC AMINO ACID ANTIPORTER YFCC-RELATED"/>
    <property type="match status" value="1"/>
</dbReference>
<gene>
    <name evidence="8" type="ORF">GH754_01510</name>
</gene>
<feature type="transmembrane region" description="Helical" evidence="7">
    <location>
        <begin position="89"/>
        <end position="111"/>
    </location>
</feature>
<evidence type="ECO:0000256" key="2">
    <source>
        <dbReference type="ARBA" id="ARBA00022475"/>
    </source>
</evidence>
<keyword evidence="4 7" id="KW-1133">Transmembrane helix</keyword>
<dbReference type="PANTHER" id="PTHR43652:SF6">
    <property type="entry name" value="ARGININE REPRESSOR"/>
    <property type="match status" value="1"/>
</dbReference>
<feature type="transmembrane region" description="Helical" evidence="7">
    <location>
        <begin position="454"/>
        <end position="478"/>
    </location>
</feature>
<evidence type="ECO:0000256" key="1">
    <source>
        <dbReference type="ARBA" id="ARBA00004651"/>
    </source>
</evidence>
<feature type="compositionally biased region" description="Basic and acidic residues" evidence="6">
    <location>
        <begin position="1"/>
        <end position="17"/>
    </location>
</feature>
<evidence type="ECO:0000256" key="3">
    <source>
        <dbReference type="ARBA" id="ARBA00022692"/>
    </source>
</evidence>
<evidence type="ECO:0000256" key="4">
    <source>
        <dbReference type="ARBA" id="ARBA00022989"/>
    </source>
</evidence>
<dbReference type="GO" id="GO:0005886">
    <property type="term" value="C:plasma membrane"/>
    <property type="evidence" value="ECO:0007669"/>
    <property type="project" value="UniProtKB-SubCell"/>
</dbReference>
<feature type="transmembrane region" description="Helical" evidence="7">
    <location>
        <begin position="131"/>
        <end position="160"/>
    </location>
</feature>
<dbReference type="OrthoDB" id="255482at2"/>
<keyword evidence="5 7" id="KW-0472">Membrane</keyword>
<evidence type="ECO:0000256" key="7">
    <source>
        <dbReference type="SAM" id="Phobius"/>
    </source>
</evidence>
<dbReference type="InterPro" id="IPR018385">
    <property type="entry name" value="C4_dicarb_anaerob_car-like"/>
</dbReference>
<evidence type="ECO:0000313" key="8">
    <source>
        <dbReference type="EMBL" id="MRG85000.1"/>
    </source>
</evidence>
<reference evidence="8 9" key="1">
    <citation type="submission" date="2019-11" db="EMBL/GenBank/DDBJ databases">
        <authorList>
            <person name="Li J."/>
        </authorList>
    </citation>
    <scope>NUCLEOTIDE SEQUENCE [LARGE SCALE GENOMIC DNA]</scope>
    <source>
        <strain evidence="8 9">J4</strain>
    </source>
</reference>
<feature type="transmembrane region" description="Helical" evidence="7">
    <location>
        <begin position="330"/>
        <end position="348"/>
    </location>
</feature>
<evidence type="ECO:0000313" key="9">
    <source>
        <dbReference type="Proteomes" id="UP000480185"/>
    </source>
</evidence>
<dbReference type="Pfam" id="PF03606">
    <property type="entry name" value="DcuC"/>
    <property type="match status" value="1"/>
</dbReference>
<feature type="transmembrane region" description="Helical" evidence="7">
    <location>
        <begin position="299"/>
        <end position="318"/>
    </location>
</feature>
<feature type="transmembrane region" description="Helical" evidence="7">
    <location>
        <begin position="272"/>
        <end position="293"/>
    </location>
</feature>
<feature type="transmembrane region" description="Helical" evidence="7">
    <location>
        <begin position="28"/>
        <end position="46"/>
    </location>
</feature>
<dbReference type="InterPro" id="IPR051679">
    <property type="entry name" value="DASS-Related_Transporters"/>
</dbReference>
<keyword evidence="9" id="KW-1185">Reference proteome</keyword>
<sequence>MSEKNSKDLEQHTDPNAKKKKKRQLPDAYVILFGFLVLAAILTYIIPAGSFEREPTDNGKSVIIPGSYEQIDQQPASVMDVFTSIQEGLVGGAALIFLVLIIGGAFAVIESTGAVDTVIMKTIDKTRNKEWLLITVVAVLFSIFGGLGIIVNAVIAFIPIGILLARAMNMDAIVGVSIIYLGAYSGFAIGFLDPMTTGFAQQIAELPLFSGLSFRLVIYVTVLASSLIYIIWYANRVKKDPQKSILKENRFPKYDEKSMDNVSSKLTTTHKLVLSVLAIGIGLYVYGVFQLGWSINQMAGIFIAIAIITALIAKMGANKLVLEFMNGCKGVVYGALIIGMARSIVVILENGMILDTIVNGMAVGMESFSSVTGAIALFIGNGLFNLVVSSGSGQAAIVMPIMTPLADLMEIPRQVAVQAYSMGDGFTNIITPLSGILMANLAIAGIPWTKWIKFALPLVLIWYTIGVIYLTIGVLMNWGPM</sequence>
<dbReference type="AlphaFoldDB" id="A0A6G1X279"/>